<accession>A0A0F9V4B8</accession>
<comment type="caution">
    <text evidence="1">The sequence shown here is derived from an EMBL/GenBank/DDBJ whole genome shotgun (WGS) entry which is preliminary data.</text>
</comment>
<reference evidence="1" key="1">
    <citation type="journal article" date="2015" name="Nature">
        <title>Complex archaea that bridge the gap between prokaryotes and eukaryotes.</title>
        <authorList>
            <person name="Spang A."/>
            <person name="Saw J.H."/>
            <person name="Jorgensen S.L."/>
            <person name="Zaremba-Niedzwiedzka K."/>
            <person name="Martijn J."/>
            <person name="Lind A.E."/>
            <person name="van Eijk R."/>
            <person name="Schleper C."/>
            <person name="Guy L."/>
            <person name="Ettema T.J."/>
        </authorList>
    </citation>
    <scope>NUCLEOTIDE SEQUENCE</scope>
</reference>
<dbReference type="AlphaFoldDB" id="A0A0F9V4B8"/>
<dbReference type="EMBL" id="LAZR01000049">
    <property type="protein sequence ID" value="KKN98814.1"/>
    <property type="molecule type" value="Genomic_DNA"/>
</dbReference>
<evidence type="ECO:0000313" key="1">
    <source>
        <dbReference type="EMBL" id="KKN98814.1"/>
    </source>
</evidence>
<protein>
    <submittedName>
        <fullName evidence="1">Uncharacterized protein</fullName>
    </submittedName>
</protein>
<sequence>MNDGTGQAIQKLADAGFNWTKHYAKHYARFDRKRPEFKTGYFGYLAGDTMPTTSPIGDTAFDNWADGWYRASGDVVQASDGTFDEKG</sequence>
<name>A0A0F9V4B8_9ZZZZ</name>
<organism evidence="1">
    <name type="scientific">marine sediment metagenome</name>
    <dbReference type="NCBI Taxonomy" id="412755"/>
    <lineage>
        <taxon>unclassified sequences</taxon>
        <taxon>metagenomes</taxon>
        <taxon>ecological metagenomes</taxon>
    </lineage>
</organism>
<proteinExistence type="predicted"/>
<gene>
    <name evidence="1" type="ORF">LCGC14_0140550</name>
</gene>